<reference evidence="2 3" key="1">
    <citation type="submission" date="2019-04" db="EMBL/GenBank/DDBJ databases">
        <title>Friends and foes A comparative genomics study of 23 Aspergillus species from section Flavi.</title>
        <authorList>
            <consortium name="DOE Joint Genome Institute"/>
            <person name="Kjaerbolling I."/>
            <person name="Vesth T."/>
            <person name="Frisvad J.C."/>
            <person name="Nybo J.L."/>
            <person name="Theobald S."/>
            <person name="Kildgaard S."/>
            <person name="Isbrandt T."/>
            <person name="Kuo A."/>
            <person name="Sato A."/>
            <person name="Lyhne E.K."/>
            <person name="Kogle M.E."/>
            <person name="Wiebenga A."/>
            <person name="Kun R.S."/>
            <person name="Lubbers R.J."/>
            <person name="Makela M.R."/>
            <person name="Barry K."/>
            <person name="Chovatia M."/>
            <person name="Clum A."/>
            <person name="Daum C."/>
            <person name="Haridas S."/>
            <person name="He G."/>
            <person name="LaButti K."/>
            <person name="Lipzen A."/>
            <person name="Mondo S."/>
            <person name="Riley R."/>
            <person name="Salamov A."/>
            <person name="Simmons B.A."/>
            <person name="Magnuson J.K."/>
            <person name="Henrissat B."/>
            <person name="Mortensen U.H."/>
            <person name="Larsen T.O."/>
            <person name="Devries R.P."/>
            <person name="Grigoriev I.V."/>
            <person name="Machida M."/>
            <person name="Baker S.E."/>
            <person name="Andersen M.R."/>
        </authorList>
    </citation>
    <scope>NUCLEOTIDE SEQUENCE [LARGE SCALE GENOMIC DNA]</scope>
    <source>
        <strain evidence="2 3">CBS 117625</strain>
    </source>
</reference>
<evidence type="ECO:0000313" key="3">
    <source>
        <dbReference type="Proteomes" id="UP000325672"/>
    </source>
</evidence>
<accession>A0A5N6T6F2</accession>
<dbReference type="Proteomes" id="UP000325672">
    <property type="component" value="Unassembled WGS sequence"/>
</dbReference>
<keyword evidence="3" id="KW-1185">Reference proteome</keyword>
<dbReference type="GeneID" id="43637688"/>
<gene>
    <name evidence="1" type="ORF">BDV38DRAFT_236612</name>
    <name evidence="2" type="ORF">BDV38DRAFT_236613</name>
</gene>
<dbReference type="OrthoDB" id="3434980at2759"/>
<evidence type="ECO:0000313" key="2">
    <source>
        <dbReference type="EMBL" id="KAE8141905.1"/>
    </source>
</evidence>
<dbReference type="AlphaFoldDB" id="A0A5N6T6F2"/>
<evidence type="ECO:0000313" key="1">
    <source>
        <dbReference type="EMBL" id="KAE8141904.1"/>
    </source>
</evidence>
<dbReference type="EMBL" id="ML743556">
    <property type="protein sequence ID" value="KAE8141904.1"/>
    <property type="molecule type" value="Genomic_DNA"/>
</dbReference>
<proteinExistence type="predicted"/>
<protein>
    <submittedName>
        <fullName evidence="2">Uncharacterized protein</fullName>
    </submittedName>
</protein>
<name>A0A5N6T6F2_ASPPS</name>
<sequence length="74" mass="8473">MPQKEISVRFESVESWEDSREGVDNILTEFTGTSEYPETRSLPPMIFGIEIDEQGVQRLRSLPGVIVKVMDEED</sequence>
<organism evidence="2 3">
    <name type="scientific">Aspergillus pseudotamarii</name>
    <dbReference type="NCBI Taxonomy" id="132259"/>
    <lineage>
        <taxon>Eukaryota</taxon>
        <taxon>Fungi</taxon>
        <taxon>Dikarya</taxon>
        <taxon>Ascomycota</taxon>
        <taxon>Pezizomycotina</taxon>
        <taxon>Eurotiomycetes</taxon>
        <taxon>Eurotiomycetidae</taxon>
        <taxon>Eurotiales</taxon>
        <taxon>Aspergillaceae</taxon>
        <taxon>Aspergillus</taxon>
        <taxon>Aspergillus subgen. Circumdati</taxon>
    </lineage>
</organism>
<dbReference type="EMBL" id="ML743556">
    <property type="protein sequence ID" value="KAE8141905.1"/>
    <property type="molecule type" value="Genomic_DNA"/>
</dbReference>
<dbReference type="RefSeq" id="XP_031917967.1">
    <property type="nucleotide sequence ID" value="XM_032053478.1"/>
</dbReference>